<dbReference type="PIRSF" id="PIRSF001434">
    <property type="entry name" value="CGS"/>
    <property type="match status" value="1"/>
</dbReference>
<evidence type="ECO:0000256" key="5">
    <source>
        <dbReference type="RuleBase" id="RU362118"/>
    </source>
</evidence>
<feature type="compositionally biased region" description="Basic and acidic residues" evidence="6">
    <location>
        <begin position="449"/>
        <end position="458"/>
    </location>
</feature>
<dbReference type="CDD" id="cd00614">
    <property type="entry name" value="CGS_like"/>
    <property type="match status" value="1"/>
</dbReference>
<dbReference type="InterPro" id="IPR015424">
    <property type="entry name" value="PyrdxlP-dep_Trfase"/>
</dbReference>
<accession>A0ABX2Q5R0</accession>
<comment type="similarity">
    <text evidence="2 5">Belongs to the trans-sulfuration enzymes family.</text>
</comment>
<dbReference type="RefSeq" id="WP_176900447.1">
    <property type="nucleotide sequence ID" value="NZ_JABKAV010000040.1"/>
</dbReference>
<evidence type="ECO:0000256" key="2">
    <source>
        <dbReference type="ARBA" id="ARBA00009077"/>
    </source>
</evidence>
<dbReference type="Proteomes" id="UP000626554">
    <property type="component" value="Unassembled WGS sequence"/>
</dbReference>
<evidence type="ECO:0000313" key="7">
    <source>
        <dbReference type="EMBL" id="NVO85751.1"/>
    </source>
</evidence>
<feature type="region of interest" description="Disordered" evidence="6">
    <location>
        <begin position="438"/>
        <end position="458"/>
    </location>
</feature>
<evidence type="ECO:0000256" key="3">
    <source>
        <dbReference type="ARBA" id="ARBA00022679"/>
    </source>
</evidence>
<dbReference type="InterPro" id="IPR015421">
    <property type="entry name" value="PyrdxlP-dep_Trfase_major"/>
</dbReference>
<comment type="cofactor">
    <cofactor evidence="1 5">
        <name>pyridoxal 5'-phosphate</name>
        <dbReference type="ChEBI" id="CHEBI:597326"/>
    </cofactor>
</comment>
<organism evidence="7 8">
    <name type="scientific">Hymenobacter terrestris</name>
    <dbReference type="NCBI Taxonomy" id="2748310"/>
    <lineage>
        <taxon>Bacteria</taxon>
        <taxon>Pseudomonadati</taxon>
        <taxon>Bacteroidota</taxon>
        <taxon>Cytophagia</taxon>
        <taxon>Cytophagales</taxon>
        <taxon>Hymenobacteraceae</taxon>
        <taxon>Hymenobacter</taxon>
    </lineage>
</organism>
<evidence type="ECO:0000313" key="8">
    <source>
        <dbReference type="Proteomes" id="UP000626554"/>
    </source>
</evidence>
<comment type="caution">
    <text evidence="7">The sequence shown here is derived from an EMBL/GenBank/DDBJ whole genome shotgun (WGS) entry which is preliminary data.</text>
</comment>
<dbReference type="SUPFAM" id="SSF53383">
    <property type="entry name" value="PLP-dependent transferases"/>
    <property type="match status" value="1"/>
</dbReference>
<keyword evidence="8" id="KW-1185">Reference proteome</keyword>
<dbReference type="Gene3D" id="3.90.1150.10">
    <property type="entry name" value="Aspartate Aminotransferase, domain 1"/>
    <property type="match status" value="1"/>
</dbReference>
<evidence type="ECO:0000256" key="4">
    <source>
        <dbReference type="ARBA" id="ARBA00022898"/>
    </source>
</evidence>
<dbReference type="InterPro" id="IPR000277">
    <property type="entry name" value="Cys/Met-Metab_PyrdxlP-dep_enz"/>
</dbReference>
<dbReference type="Pfam" id="PF01053">
    <property type="entry name" value="Cys_Met_Meta_PP"/>
    <property type="match status" value="1"/>
</dbReference>
<dbReference type="InterPro" id="IPR006235">
    <property type="entry name" value="OAc-hSer/O-AcSer_sulfhydrylase"/>
</dbReference>
<reference evidence="7 8" key="1">
    <citation type="submission" date="2020-05" db="EMBL/GenBank/DDBJ databases">
        <title>Hymenobacter terrestris sp. nov. and Hymenobacter lapidiphilus sp. nov., isolated from regoliths in Antarctica.</title>
        <authorList>
            <person name="Sedlacek I."/>
            <person name="Pantucek R."/>
            <person name="Zeman M."/>
            <person name="Holochova P."/>
            <person name="Kralova S."/>
            <person name="Stankova E."/>
            <person name="Sedo O."/>
            <person name="Micenkova L."/>
            <person name="Svec P."/>
            <person name="Gupta V."/>
            <person name="Sood U."/>
            <person name="Korpole U.S."/>
            <person name="Lal R."/>
        </authorList>
    </citation>
    <scope>NUCLEOTIDE SEQUENCE [LARGE SCALE GENOMIC DNA]</scope>
    <source>
        <strain evidence="7 8">P5252</strain>
    </source>
</reference>
<gene>
    <name evidence="7" type="ORF">HW556_12755</name>
</gene>
<name>A0ABX2Q5R0_9BACT</name>
<keyword evidence="3" id="KW-0808">Transferase</keyword>
<dbReference type="Gene3D" id="3.40.640.10">
    <property type="entry name" value="Type I PLP-dependent aspartate aminotransferase-like (Major domain)"/>
    <property type="match status" value="1"/>
</dbReference>
<dbReference type="PANTHER" id="PTHR43797:SF2">
    <property type="entry name" value="HOMOCYSTEINE_CYSTEINE SYNTHASE"/>
    <property type="match status" value="1"/>
</dbReference>
<proteinExistence type="inferred from homology"/>
<dbReference type="InterPro" id="IPR015422">
    <property type="entry name" value="PyrdxlP-dep_Trfase_small"/>
</dbReference>
<protein>
    <submittedName>
        <fullName evidence="7">O-acetylhomoserine aminocarboxypropyltransferase/cysteine synthase</fullName>
    </submittedName>
</protein>
<sequence>MSSLHFETLQLHAGQQPDPVTGSRAVPLYQTTSYVFKSAEHGANLFALKEFGNIYTRLMNPTTDVFEQRVAALEGGVAALAVASGQAAQFIALNNIVQAGDNFVSSTHLYGGTYNQFKVAFKRLGIEVRFANVDEPAAFEAQIDERTKAIYLETIGNPSFSIPDFEAIAAIARQHDLPLVVDNTFGAGGYLFRPLEHGAHIVVESATKWIGGHGTSVGGVIVDGGTYDFGNGKYPQFSEPSEGYQGLVFSDVFGKNSSFGNIAFIIRARVEGLRDFGPSQSPFNSFLLLQGLETLSLRVERTVENALRIATWLEQHPQVEAVNYPGLPSSPYHQLARKYLKRGYGGVLTFALKGSKHSATQFIDSLKLISHLANVGDAKTLIIQPAATTHQQLSEEAQHAAGVTPTLLRLSLGIEHFDDIRADLQQAFDAVLSAATPDNIQDEPLPEPAAEHEQPLEV</sequence>
<evidence type="ECO:0000256" key="6">
    <source>
        <dbReference type="SAM" id="MobiDB-lite"/>
    </source>
</evidence>
<dbReference type="PANTHER" id="PTHR43797">
    <property type="entry name" value="HOMOCYSTEINE/CYSTEINE SYNTHASE"/>
    <property type="match status" value="1"/>
</dbReference>
<evidence type="ECO:0000256" key="1">
    <source>
        <dbReference type="ARBA" id="ARBA00001933"/>
    </source>
</evidence>
<dbReference type="EMBL" id="JABKAV010000040">
    <property type="protein sequence ID" value="NVO85751.1"/>
    <property type="molecule type" value="Genomic_DNA"/>
</dbReference>
<dbReference type="NCBIfam" id="TIGR01326">
    <property type="entry name" value="OAH_OAS_sulfhy"/>
    <property type="match status" value="1"/>
</dbReference>
<keyword evidence="4 5" id="KW-0663">Pyridoxal phosphate</keyword>